<proteinExistence type="predicted"/>
<evidence type="ECO:0000313" key="1">
    <source>
        <dbReference type="EMBL" id="SDC83231.1"/>
    </source>
</evidence>
<dbReference type="AlphaFoldDB" id="A0A1G6PTD1"/>
<reference evidence="2" key="1">
    <citation type="submission" date="2016-09" db="EMBL/GenBank/DDBJ databases">
        <authorList>
            <person name="Varghese N."/>
            <person name="Submissions S."/>
        </authorList>
    </citation>
    <scope>NUCLEOTIDE SEQUENCE [LARGE SCALE GENOMIC DNA]</scope>
    <source>
        <strain evidence="2">ANC 4667</strain>
    </source>
</reference>
<dbReference type="EMBL" id="FMYO01000015">
    <property type="protein sequence ID" value="SDC83231.1"/>
    <property type="molecule type" value="Genomic_DNA"/>
</dbReference>
<gene>
    <name evidence="1" type="ORF">SAMN05421732_11516</name>
</gene>
<dbReference type="STRING" id="1226327.SAMN05421732_11516"/>
<dbReference type="Proteomes" id="UP000243468">
    <property type="component" value="Unassembled WGS sequence"/>
</dbReference>
<organism evidence="1 2">
    <name type="scientific">Acinetobacter kookii</name>
    <dbReference type="NCBI Taxonomy" id="1226327"/>
    <lineage>
        <taxon>Bacteria</taxon>
        <taxon>Pseudomonadati</taxon>
        <taxon>Pseudomonadota</taxon>
        <taxon>Gammaproteobacteria</taxon>
        <taxon>Moraxellales</taxon>
        <taxon>Moraxellaceae</taxon>
        <taxon>Acinetobacter</taxon>
    </lineage>
</organism>
<keyword evidence="2" id="KW-1185">Reference proteome</keyword>
<sequence length="37" mass="4171">MSKSEVRKKSAKKIIVWSGIALVCAFLLKRDTVQHKA</sequence>
<name>A0A1G6PTD1_9GAMM</name>
<protein>
    <submittedName>
        <fullName evidence="1">Uncharacterized protein</fullName>
    </submittedName>
</protein>
<evidence type="ECO:0000313" key="2">
    <source>
        <dbReference type="Proteomes" id="UP000243468"/>
    </source>
</evidence>
<accession>A0A1G6PTD1</accession>